<dbReference type="GO" id="GO:0071949">
    <property type="term" value="F:FAD binding"/>
    <property type="evidence" value="ECO:0007669"/>
    <property type="project" value="InterPro"/>
</dbReference>
<evidence type="ECO:0000256" key="5">
    <source>
        <dbReference type="ARBA" id="ARBA00023002"/>
    </source>
</evidence>
<sequence length="446" mass="48807">MGSLPEGRHFFRGDDGYESARTATVWNQRVPDRYPDVIVQAVDADDVVAAVRYAKANNKQVSIKSGGHSWAASHLRDGAVLLDMSRVDQTSIDADKMTAVAGPGKGGSALAAELEALGLFFPAGHCKGVCIGGYLLQGGYGWNSRVVGPACESVIGLDVVTADGDRIYIDADHHRDLYWAARGSGPGFFAVVIAFHLKLYTRPAVLGSSFYAYPIELADEIFTWARDISAEVDRRVELQIVATRSVPNAGIDRPAIVMASPAFADTEAEAKEAFGILDRCPVVDKALVAFPYAPMALADWYTAVMSNYLADHRYTADNMWTNASAAELLPGIHRILDTMPPHPSHFLWLNWGPSPQRQDMAYSLESEIYLALYAGWMDPADDDKYGDWPRSNMAAMAPLATGIQLADENLGKRPAKFATDENMAKLDRVRAEYDPDGRFHGWMGRL</sequence>
<feature type="domain" description="FAD-binding PCMH-type" evidence="6">
    <location>
        <begin position="31"/>
        <end position="202"/>
    </location>
</feature>
<dbReference type="PANTHER" id="PTHR42973">
    <property type="entry name" value="BINDING OXIDOREDUCTASE, PUTATIVE (AFU_ORTHOLOGUE AFUA_1G17690)-RELATED"/>
    <property type="match status" value="1"/>
</dbReference>
<dbReference type="GO" id="GO:0016491">
    <property type="term" value="F:oxidoreductase activity"/>
    <property type="evidence" value="ECO:0007669"/>
    <property type="project" value="UniProtKB-KW"/>
</dbReference>
<dbReference type="Gene3D" id="3.40.462.20">
    <property type="match status" value="1"/>
</dbReference>
<dbReference type="Pfam" id="PF01565">
    <property type="entry name" value="FAD_binding_4"/>
    <property type="match status" value="1"/>
</dbReference>
<keyword evidence="4" id="KW-0274">FAD</keyword>
<dbReference type="InterPro" id="IPR016167">
    <property type="entry name" value="FAD-bd_PCMH_sub1"/>
</dbReference>
<dbReference type="InterPro" id="IPR036318">
    <property type="entry name" value="FAD-bd_PCMH-like_sf"/>
</dbReference>
<dbReference type="EMBL" id="AP022596">
    <property type="protein sequence ID" value="BBY63713.1"/>
    <property type="molecule type" value="Genomic_DNA"/>
</dbReference>
<evidence type="ECO:0000256" key="2">
    <source>
        <dbReference type="ARBA" id="ARBA00005466"/>
    </source>
</evidence>
<dbReference type="PROSITE" id="PS00862">
    <property type="entry name" value="OX2_COVAL_FAD"/>
    <property type="match status" value="1"/>
</dbReference>
<dbReference type="Gene3D" id="3.30.465.10">
    <property type="match status" value="1"/>
</dbReference>
<dbReference type="InterPro" id="IPR050416">
    <property type="entry name" value="FAD-linked_Oxidoreductase"/>
</dbReference>
<dbReference type="InterPro" id="IPR016169">
    <property type="entry name" value="FAD-bd_PCMH_sub2"/>
</dbReference>
<dbReference type="AlphaFoldDB" id="A0A7I7T4G6"/>
<gene>
    <name evidence="7" type="ORF">MHEL_19560</name>
</gene>
<evidence type="ECO:0000313" key="8">
    <source>
        <dbReference type="Proteomes" id="UP000467148"/>
    </source>
</evidence>
<dbReference type="InterPro" id="IPR006094">
    <property type="entry name" value="Oxid_FAD_bind_N"/>
</dbReference>
<dbReference type="PANTHER" id="PTHR42973:SF39">
    <property type="entry name" value="FAD-BINDING PCMH-TYPE DOMAIN-CONTAINING PROTEIN"/>
    <property type="match status" value="1"/>
</dbReference>
<organism evidence="7 8">
    <name type="scientific">Mycolicibacterium helvum</name>
    <dbReference type="NCBI Taxonomy" id="1534349"/>
    <lineage>
        <taxon>Bacteria</taxon>
        <taxon>Bacillati</taxon>
        <taxon>Actinomycetota</taxon>
        <taxon>Actinomycetes</taxon>
        <taxon>Mycobacteriales</taxon>
        <taxon>Mycobacteriaceae</taxon>
        <taxon>Mycolicibacterium</taxon>
    </lineage>
</organism>
<dbReference type="RefSeq" id="WP_163747336.1">
    <property type="nucleotide sequence ID" value="NZ_AP022596.1"/>
</dbReference>
<dbReference type="InterPro" id="IPR016166">
    <property type="entry name" value="FAD-bd_PCMH"/>
</dbReference>
<comment type="similarity">
    <text evidence="2">Belongs to the oxygen-dependent FAD-linked oxidoreductase family.</text>
</comment>
<comment type="cofactor">
    <cofactor evidence="1">
        <name>FAD</name>
        <dbReference type="ChEBI" id="CHEBI:57692"/>
    </cofactor>
</comment>
<keyword evidence="5" id="KW-0560">Oxidoreductase</keyword>
<keyword evidence="8" id="KW-1185">Reference proteome</keyword>
<name>A0A7I7T4G6_9MYCO</name>
<evidence type="ECO:0000256" key="3">
    <source>
        <dbReference type="ARBA" id="ARBA00022630"/>
    </source>
</evidence>
<reference evidence="7 8" key="1">
    <citation type="journal article" date="2019" name="Emerg. Microbes Infect.">
        <title>Comprehensive subspecies identification of 175 nontuberculous mycobacteria species based on 7547 genomic profiles.</title>
        <authorList>
            <person name="Matsumoto Y."/>
            <person name="Kinjo T."/>
            <person name="Motooka D."/>
            <person name="Nabeya D."/>
            <person name="Jung N."/>
            <person name="Uechi K."/>
            <person name="Horii T."/>
            <person name="Iida T."/>
            <person name="Fujita J."/>
            <person name="Nakamura S."/>
        </authorList>
    </citation>
    <scope>NUCLEOTIDE SEQUENCE [LARGE SCALE GENOMIC DNA]</scope>
    <source>
        <strain evidence="7 8">JCM 30396</strain>
    </source>
</reference>
<proteinExistence type="inferred from homology"/>
<dbReference type="Proteomes" id="UP000467148">
    <property type="component" value="Chromosome"/>
</dbReference>
<dbReference type="KEGG" id="mhev:MHEL_19560"/>
<evidence type="ECO:0000313" key="7">
    <source>
        <dbReference type="EMBL" id="BBY63713.1"/>
    </source>
</evidence>
<dbReference type="PROSITE" id="PS51387">
    <property type="entry name" value="FAD_PCMH"/>
    <property type="match status" value="1"/>
</dbReference>
<dbReference type="SUPFAM" id="SSF56176">
    <property type="entry name" value="FAD-binding/transporter-associated domain-like"/>
    <property type="match status" value="1"/>
</dbReference>
<dbReference type="Gene3D" id="3.30.43.10">
    <property type="entry name" value="Uridine Diphospho-n-acetylenolpyruvylglucosamine Reductase, domain 2"/>
    <property type="match status" value="1"/>
</dbReference>
<protein>
    <submittedName>
        <fullName evidence="7">Oxidoreductase</fullName>
    </submittedName>
</protein>
<keyword evidence="3" id="KW-0285">Flavoprotein</keyword>
<evidence type="ECO:0000256" key="4">
    <source>
        <dbReference type="ARBA" id="ARBA00022827"/>
    </source>
</evidence>
<evidence type="ECO:0000259" key="6">
    <source>
        <dbReference type="PROSITE" id="PS51387"/>
    </source>
</evidence>
<dbReference type="InterPro" id="IPR006093">
    <property type="entry name" value="Oxy_OxRdtase_FAD_BS"/>
</dbReference>
<accession>A0A7I7T4G6</accession>
<evidence type="ECO:0000256" key="1">
    <source>
        <dbReference type="ARBA" id="ARBA00001974"/>
    </source>
</evidence>